<comment type="subcellular location">
    <subcellularLocation>
        <location evidence="1">Membrane</location>
        <topology evidence="1">Multi-pass membrane protein</topology>
    </subcellularLocation>
</comment>
<name>D7EI51_TRICA</name>
<keyword evidence="2 5" id="KW-0812">Transmembrane</keyword>
<evidence type="ECO:0000313" key="6">
    <source>
        <dbReference type="EMBL" id="EFA13263.2"/>
    </source>
</evidence>
<feature type="transmembrane region" description="Helical" evidence="5">
    <location>
        <begin position="189"/>
        <end position="212"/>
    </location>
</feature>
<keyword evidence="3 5" id="KW-1133">Transmembrane helix</keyword>
<feature type="transmembrane region" description="Helical" evidence="5">
    <location>
        <begin position="76"/>
        <end position="101"/>
    </location>
</feature>
<evidence type="ECO:0000256" key="5">
    <source>
        <dbReference type="SAM" id="Phobius"/>
    </source>
</evidence>
<dbReference type="SUPFAM" id="SSF48652">
    <property type="entry name" value="Tetraspanin"/>
    <property type="match status" value="1"/>
</dbReference>
<accession>D7EI51</accession>
<reference evidence="6 7" key="2">
    <citation type="journal article" date="2010" name="Nucleic Acids Res.">
        <title>BeetleBase in 2010: revisions to provide comprehensive genomic information for Tribolium castaneum.</title>
        <authorList>
            <person name="Kim H.S."/>
            <person name="Murphy T."/>
            <person name="Xia J."/>
            <person name="Caragea D."/>
            <person name="Park Y."/>
            <person name="Beeman R.W."/>
            <person name="Lorenzen M.D."/>
            <person name="Butcher S."/>
            <person name="Manak J.R."/>
            <person name="Brown S.J."/>
        </authorList>
    </citation>
    <scope>GENOME REANNOTATION</scope>
    <source>
        <strain evidence="6 7">Georgia GA2</strain>
    </source>
</reference>
<keyword evidence="4 5" id="KW-0472">Membrane</keyword>
<dbReference type="HOGENOM" id="CLU_1231331_0_0_1"/>
<protein>
    <recommendedName>
        <fullName evidence="8">Tetraspanin</fullName>
    </recommendedName>
</protein>
<proteinExistence type="predicted"/>
<dbReference type="Pfam" id="PF00335">
    <property type="entry name" value="Tetraspanin"/>
    <property type="match status" value="1"/>
</dbReference>
<evidence type="ECO:0000256" key="2">
    <source>
        <dbReference type="ARBA" id="ARBA00022692"/>
    </source>
</evidence>
<dbReference type="InParanoid" id="D7EI51"/>
<dbReference type="Proteomes" id="UP000007266">
    <property type="component" value="Linkage group 10"/>
</dbReference>
<dbReference type="Gene3D" id="1.10.1450.10">
    <property type="entry name" value="Tetraspanin"/>
    <property type="match status" value="1"/>
</dbReference>
<dbReference type="GO" id="GO:0005886">
    <property type="term" value="C:plasma membrane"/>
    <property type="evidence" value="ECO:0000318"/>
    <property type="project" value="GO_Central"/>
</dbReference>
<evidence type="ECO:0000256" key="4">
    <source>
        <dbReference type="ARBA" id="ARBA00023136"/>
    </source>
</evidence>
<evidence type="ECO:0008006" key="8">
    <source>
        <dbReference type="Google" id="ProtNLM"/>
    </source>
</evidence>
<dbReference type="PANTHER" id="PTHR19282">
    <property type="entry name" value="TETRASPANIN"/>
    <property type="match status" value="1"/>
</dbReference>
<dbReference type="InterPro" id="IPR008952">
    <property type="entry name" value="Tetraspanin_EC2_sf"/>
</dbReference>
<dbReference type="PANTHER" id="PTHR19282:SF273">
    <property type="entry name" value="TETRASPANIN"/>
    <property type="match status" value="1"/>
</dbReference>
<feature type="transmembrane region" description="Helical" evidence="5">
    <location>
        <begin position="14"/>
        <end position="35"/>
    </location>
</feature>
<evidence type="ECO:0000256" key="3">
    <source>
        <dbReference type="ARBA" id="ARBA00022989"/>
    </source>
</evidence>
<gene>
    <name evidence="6" type="primary">AUGUSTUS-3.0.2_01533</name>
    <name evidence="6" type="ORF">TcasGA2_TC001533</name>
</gene>
<dbReference type="AlphaFoldDB" id="D7EI51"/>
<dbReference type="CDD" id="cd03127">
    <property type="entry name" value="tetraspanin_LEL"/>
    <property type="match status" value="1"/>
</dbReference>
<evidence type="ECO:0000256" key="1">
    <source>
        <dbReference type="ARBA" id="ARBA00004141"/>
    </source>
</evidence>
<evidence type="ECO:0000313" key="7">
    <source>
        <dbReference type="Proteomes" id="UP000007266"/>
    </source>
</evidence>
<organism evidence="6 7">
    <name type="scientific">Tribolium castaneum</name>
    <name type="common">Red flour beetle</name>
    <dbReference type="NCBI Taxonomy" id="7070"/>
    <lineage>
        <taxon>Eukaryota</taxon>
        <taxon>Metazoa</taxon>
        <taxon>Ecdysozoa</taxon>
        <taxon>Arthropoda</taxon>
        <taxon>Hexapoda</taxon>
        <taxon>Insecta</taxon>
        <taxon>Pterygota</taxon>
        <taxon>Neoptera</taxon>
        <taxon>Endopterygota</taxon>
        <taxon>Coleoptera</taxon>
        <taxon>Polyphaga</taxon>
        <taxon>Cucujiformia</taxon>
        <taxon>Tenebrionidae</taxon>
        <taxon>Tenebrionidae incertae sedis</taxon>
        <taxon>Tribolium</taxon>
    </lineage>
</organism>
<dbReference type="EMBL" id="KQ971379">
    <property type="protein sequence ID" value="EFA13263.2"/>
    <property type="molecule type" value="Genomic_DNA"/>
</dbReference>
<dbReference type="InterPro" id="IPR018499">
    <property type="entry name" value="Tetraspanin/Peripherin"/>
</dbReference>
<keyword evidence="7" id="KW-1185">Reference proteome</keyword>
<feature type="transmembrane region" description="Helical" evidence="5">
    <location>
        <begin position="47"/>
        <end position="64"/>
    </location>
</feature>
<reference evidence="6 7" key="1">
    <citation type="journal article" date="2008" name="Nature">
        <title>The genome of the model beetle and pest Tribolium castaneum.</title>
        <authorList>
            <consortium name="Tribolium Genome Sequencing Consortium"/>
            <person name="Richards S."/>
            <person name="Gibbs R.A."/>
            <person name="Weinstock G.M."/>
            <person name="Brown S.J."/>
            <person name="Denell R."/>
            <person name="Beeman R.W."/>
            <person name="Gibbs R."/>
            <person name="Beeman R.W."/>
            <person name="Brown S.J."/>
            <person name="Bucher G."/>
            <person name="Friedrich M."/>
            <person name="Grimmelikhuijzen C.J."/>
            <person name="Klingler M."/>
            <person name="Lorenzen M."/>
            <person name="Richards S."/>
            <person name="Roth S."/>
            <person name="Schroder R."/>
            <person name="Tautz D."/>
            <person name="Zdobnov E.M."/>
            <person name="Muzny D."/>
            <person name="Gibbs R.A."/>
            <person name="Weinstock G.M."/>
            <person name="Attaway T."/>
            <person name="Bell S."/>
            <person name="Buhay C.J."/>
            <person name="Chandrabose M.N."/>
            <person name="Chavez D."/>
            <person name="Clerk-Blankenburg K.P."/>
            <person name="Cree A."/>
            <person name="Dao M."/>
            <person name="Davis C."/>
            <person name="Chacko J."/>
            <person name="Dinh H."/>
            <person name="Dugan-Rocha S."/>
            <person name="Fowler G."/>
            <person name="Garner T.T."/>
            <person name="Garnes J."/>
            <person name="Gnirke A."/>
            <person name="Hawes A."/>
            <person name="Hernandez J."/>
            <person name="Hines S."/>
            <person name="Holder M."/>
            <person name="Hume J."/>
            <person name="Jhangiani S.N."/>
            <person name="Joshi V."/>
            <person name="Khan Z.M."/>
            <person name="Jackson L."/>
            <person name="Kovar C."/>
            <person name="Kowis A."/>
            <person name="Lee S."/>
            <person name="Lewis L.R."/>
            <person name="Margolis J."/>
            <person name="Morgan M."/>
            <person name="Nazareth L.V."/>
            <person name="Nguyen N."/>
            <person name="Okwuonu G."/>
            <person name="Parker D."/>
            <person name="Richards S."/>
            <person name="Ruiz S.J."/>
            <person name="Santibanez J."/>
            <person name="Savard J."/>
            <person name="Scherer S.E."/>
            <person name="Schneider B."/>
            <person name="Sodergren E."/>
            <person name="Tautz D."/>
            <person name="Vattahil S."/>
            <person name="Villasana D."/>
            <person name="White C.S."/>
            <person name="Wright R."/>
            <person name="Park Y."/>
            <person name="Beeman R.W."/>
            <person name="Lord J."/>
            <person name="Oppert B."/>
            <person name="Lorenzen M."/>
            <person name="Brown S."/>
            <person name="Wang L."/>
            <person name="Savard J."/>
            <person name="Tautz D."/>
            <person name="Richards S."/>
            <person name="Weinstock G."/>
            <person name="Gibbs R.A."/>
            <person name="Liu Y."/>
            <person name="Worley K."/>
            <person name="Weinstock G."/>
            <person name="Elsik C.G."/>
            <person name="Reese J.T."/>
            <person name="Elhaik E."/>
            <person name="Landan G."/>
            <person name="Graur D."/>
            <person name="Arensburger P."/>
            <person name="Atkinson P."/>
            <person name="Beeman R.W."/>
            <person name="Beidler J."/>
            <person name="Brown S.J."/>
            <person name="Demuth J.P."/>
            <person name="Drury D.W."/>
            <person name="Du Y.Z."/>
            <person name="Fujiwara H."/>
            <person name="Lorenzen M."/>
            <person name="Maselli V."/>
            <person name="Osanai M."/>
            <person name="Park Y."/>
            <person name="Robertson H.M."/>
            <person name="Tu Z."/>
            <person name="Wang J.J."/>
            <person name="Wang S."/>
            <person name="Richards S."/>
            <person name="Song H."/>
            <person name="Zhang L."/>
            <person name="Sodergren E."/>
            <person name="Werner D."/>
            <person name="Stanke M."/>
            <person name="Morgenstern B."/>
            <person name="Solovyev V."/>
            <person name="Kosarev P."/>
            <person name="Brown G."/>
            <person name="Chen H.C."/>
            <person name="Ermolaeva O."/>
            <person name="Hlavina W."/>
            <person name="Kapustin Y."/>
            <person name="Kiryutin B."/>
            <person name="Kitts P."/>
            <person name="Maglott D."/>
            <person name="Pruitt K."/>
            <person name="Sapojnikov V."/>
            <person name="Souvorov A."/>
            <person name="Mackey A.J."/>
            <person name="Waterhouse R.M."/>
            <person name="Wyder S."/>
            <person name="Zdobnov E.M."/>
            <person name="Zdobnov E.M."/>
            <person name="Wyder S."/>
            <person name="Kriventseva E.V."/>
            <person name="Kadowaki T."/>
            <person name="Bork P."/>
            <person name="Aranda M."/>
            <person name="Bao R."/>
            <person name="Beermann A."/>
            <person name="Berns N."/>
            <person name="Bolognesi R."/>
            <person name="Bonneton F."/>
            <person name="Bopp D."/>
            <person name="Brown S.J."/>
            <person name="Bucher G."/>
            <person name="Butts T."/>
            <person name="Chaumot A."/>
            <person name="Denell R.E."/>
            <person name="Ferrier D.E."/>
            <person name="Friedrich M."/>
            <person name="Gordon C.M."/>
            <person name="Jindra M."/>
            <person name="Klingler M."/>
            <person name="Lan Q."/>
            <person name="Lattorff H.M."/>
            <person name="Laudet V."/>
            <person name="von Levetsow C."/>
            <person name="Liu Z."/>
            <person name="Lutz R."/>
            <person name="Lynch J.A."/>
            <person name="da Fonseca R.N."/>
            <person name="Posnien N."/>
            <person name="Reuter R."/>
            <person name="Roth S."/>
            <person name="Savard J."/>
            <person name="Schinko J.B."/>
            <person name="Schmitt C."/>
            <person name="Schoppmeier M."/>
            <person name="Schroder R."/>
            <person name="Shippy T.D."/>
            <person name="Simonnet F."/>
            <person name="Marques-Souza H."/>
            <person name="Tautz D."/>
            <person name="Tomoyasu Y."/>
            <person name="Trauner J."/>
            <person name="Van der Zee M."/>
            <person name="Vervoort M."/>
            <person name="Wittkopp N."/>
            <person name="Wimmer E.A."/>
            <person name="Yang X."/>
            <person name="Jones A.K."/>
            <person name="Sattelle D.B."/>
            <person name="Ebert P.R."/>
            <person name="Nelson D."/>
            <person name="Scott J.G."/>
            <person name="Beeman R.W."/>
            <person name="Muthukrishnan S."/>
            <person name="Kramer K.J."/>
            <person name="Arakane Y."/>
            <person name="Beeman R.W."/>
            <person name="Zhu Q."/>
            <person name="Hogenkamp D."/>
            <person name="Dixit R."/>
            <person name="Oppert B."/>
            <person name="Jiang H."/>
            <person name="Zou Z."/>
            <person name="Marshall J."/>
            <person name="Elpidina E."/>
            <person name="Vinokurov K."/>
            <person name="Oppert C."/>
            <person name="Zou Z."/>
            <person name="Evans J."/>
            <person name="Lu Z."/>
            <person name="Zhao P."/>
            <person name="Sumathipala N."/>
            <person name="Altincicek B."/>
            <person name="Vilcinskas A."/>
            <person name="Williams M."/>
            <person name="Hultmark D."/>
            <person name="Hetru C."/>
            <person name="Jiang H."/>
            <person name="Grimmelikhuijzen C.J."/>
            <person name="Hauser F."/>
            <person name="Cazzamali G."/>
            <person name="Williamson M."/>
            <person name="Park Y."/>
            <person name="Li B."/>
            <person name="Tanaka Y."/>
            <person name="Predel R."/>
            <person name="Neupert S."/>
            <person name="Schachtner J."/>
            <person name="Verleyen P."/>
            <person name="Raible F."/>
            <person name="Bork P."/>
            <person name="Friedrich M."/>
            <person name="Walden K.K."/>
            <person name="Robertson H.M."/>
            <person name="Angeli S."/>
            <person name="Foret S."/>
            <person name="Bucher G."/>
            <person name="Schuetz S."/>
            <person name="Maleszka R."/>
            <person name="Wimmer E.A."/>
            <person name="Beeman R.W."/>
            <person name="Lorenzen M."/>
            <person name="Tomoyasu Y."/>
            <person name="Miller S.C."/>
            <person name="Grossmann D."/>
            <person name="Bucher G."/>
        </authorList>
    </citation>
    <scope>NUCLEOTIDE SEQUENCE [LARGE SCALE GENOMIC DNA]</scope>
    <source>
        <strain evidence="6 7">Georgia GA2</strain>
    </source>
</reference>
<sequence length="222" mass="25497">MKCLDFLFRHNKGVIYILYFMLMIYGLAMIVWGVVDRIIDSEDQSSTFAVWMIVGVCSMLNASLGLYGTKIDDKCLVYASIIFLFMTCVSQILVTIIRIAAPQKDAPKEKARLKKLFNSELPALMKEFQEIEIEWQCCGVLGFDDYEEKFDPLLVGYPPSCCESGKRCKNPYPIGCHTKITKAQYVEELIRAIIFITFSFCSAIVIAILTIWHEEYFQEEKL</sequence>